<dbReference type="PANTHER" id="PTHR11783">
    <property type="entry name" value="SULFOTRANSFERASE SULT"/>
    <property type="match status" value="1"/>
</dbReference>
<dbReference type="GO" id="GO:0008146">
    <property type="term" value="F:sulfotransferase activity"/>
    <property type="evidence" value="ECO:0007669"/>
    <property type="project" value="InterPro"/>
</dbReference>
<dbReference type="Pfam" id="PF00685">
    <property type="entry name" value="Sulfotransfer_1"/>
    <property type="match status" value="1"/>
</dbReference>
<name>A0A3B1CS54_9ZZZZ</name>
<dbReference type="Gene3D" id="3.40.50.300">
    <property type="entry name" value="P-loop containing nucleotide triphosphate hydrolases"/>
    <property type="match status" value="1"/>
</dbReference>
<dbReference type="SUPFAM" id="SSF52540">
    <property type="entry name" value="P-loop containing nucleoside triphosphate hydrolases"/>
    <property type="match status" value="1"/>
</dbReference>
<keyword evidence="2" id="KW-0808">Transferase</keyword>
<dbReference type="AlphaFoldDB" id="A0A3B1CS54"/>
<gene>
    <name evidence="4" type="ORF">MNBD_NITROSPINAE03-70</name>
</gene>
<organism evidence="4">
    <name type="scientific">hydrothermal vent metagenome</name>
    <dbReference type="NCBI Taxonomy" id="652676"/>
    <lineage>
        <taxon>unclassified sequences</taxon>
        <taxon>metagenomes</taxon>
        <taxon>ecological metagenomes</taxon>
    </lineage>
</organism>
<dbReference type="EMBL" id="UOGB01000222">
    <property type="protein sequence ID" value="VAX21865.1"/>
    <property type="molecule type" value="Genomic_DNA"/>
</dbReference>
<evidence type="ECO:0000256" key="2">
    <source>
        <dbReference type="ARBA" id="ARBA00022679"/>
    </source>
</evidence>
<accession>A0A3B1CS54</accession>
<dbReference type="InterPro" id="IPR000863">
    <property type="entry name" value="Sulfotransferase_dom"/>
</dbReference>
<sequence length="430" mass="49687">MNECNVIGLGLNGADEKTPINTESAEIIVQYIEENLPAGRKIAVYGASRSGDVVLEAIKQKGWGNRVTAHYDFHHPKFDQFNAHPKSMIHDNDVRFVIVCNPAHHYQRVVRFISTDLKKTCGIILPLHKTGNWLTKQIDNPSPFVFISFSCFGSKRVFPTIRKMFDQYGRIYKDLGMFVYNVRHIANLERRGEEPSEGPVGEFYSSHIKYFDFYEYGVVHDMFPLKTLADFDDVQVVFHLRDPRDVITCYYHRLYGNLSVVPDGHFLGKQDEALKEERLLAILEGGAFQHVANYCNVWPSVTNMVNNLLTVQKYPHMRYLRFEDVHADAMKAYKDLFAWLRLDKDIFTHVSDEELEKAIHLGSFEHVTGGARKRGENHNQVFMKNGLQTSCRKGEPGDWKNHFSHAVKERFKEMTGDGLIRLGYEKDMDW</sequence>
<reference evidence="4" key="1">
    <citation type="submission" date="2018-06" db="EMBL/GenBank/DDBJ databases">
        <authorList>
            <person name="Zhirakovskaya E."/>
        </authorList>
    </citation>
    <scope>NUCLEOTIDE SEQUENCE</scope>
</reference>
<comment type="similarity">
    <text evidence="1">Belongs to the sulfotransferase 1 family.</text>
</comment>
<protein>
    <recommendedName>
        <fullName evidence="3">Sulfotransferase domain-containing protein</fullName>
    </recommendedName>
</protein>
<dbReference type="InterPro" id="IPR027417">
    <property type="entry name" value="P-loop_NTPase"/>
</dbReference>
<evidence type="ECO:0000256" key="1">
    <source>
        <dbReference type="ARBA" id="ARBA00005771"/>
    </source>
</evidence>
<feature type="domain" description="Sulfotransferase" evidence="3">
    <location>
        <begin position="232"/>
        <end position="416"/>
    </location>
</feature>
<evidence type="ECO:0000313" key="4">
    <source>
        <dbReference type="EMBL" id="VAX21865.1"/>
    </source>
</evidence>
<proteinExistence type="inferred from homology"/>
<evidence type="ECO:0000259" key="3">
    <source>
        <dbReference type="Pfam" id="PF00685"/>
    </source>
</evidence>